<proteinExistence type="predicted"/>
<name>A0A7U2ICU7_PHANO</name>
<accession>A0A7U2ICU7</accession>
<dbReference type="AlphaFoldDB" id="A0A7U2ICU7"/>
<organism evidence="2 3">
    <name type="scientific">Phaeosphaeria nodorum (strain SN15 / ATCC MYA-4574 / FGSC 10173)</name>
    <name type="common">Glume blotch fungus</name>
    <name type="synonym">Parastagonospora nodorum</name>
    <dbReference type="NCBI Taxonomy" id="321614"/>
    <lineage>
        <taxon>Eukaryota</taxon>
        <taxon>Fungi</taxon>
        <taxon>Dikarya</taxon>
        <taxon>Ascomycota</taxon>
        <taxon>Pezizomycotina</taxon>
        <taxon>Dothideomycetes</taxon>
        <taxon>Pleosporomycetidae</taxon>
        <taxon>Pleosporales</taxon>
        <taxon>Pleosporineae</taxon>
        <taxon>Phaeosphaeriaceae</taxon>
        <taxon>Parastagonospora</taxon>
    </lineage>
</organism>
<gene>
    <name evidence="2" type="ORF">JI435_424510</name>
</gene>
<reference evidence="3" key="1">
    <citation type="journal article" date="2021" name="BMC Genomics">
        <title>Chromosome-level genome assembly and manually-curated proteome of model necrotroph Parastagonospora nodorum Sn15 reveals a genome-wide trove of candidate effector homologs, and redundancy of virulence-related functions within an accessory chromosome.</title>
        <authorList>
            <person name="Bertazzoni S."/>
            <person name="Jones D.A.B."/>
            <person name="Phan H.T."/>
            <person name="Tan K.-C."/>
            <person name="Hane J.K."/>
        </authorList>
    </citation>
    <scope>NUCLEOTIDE SEQUENCE [LARGE SCALE GENOMIC DNA]</scope>
    <source>
        <strain evidence="3">SN15 / ATCC MYA-4574 / FGSC 10173)</strain>
    </source>
</reference>
<protein>
    <submittedName>
        <fullName evidence="2">Uncharacterized protein</fullName>
    </submittedName>
</protein>
<feature type="region of interest" description="Disordered" evidence="1">
    <location>
        <begin position="51"/>
        <end position="72"/>
    </location>
</feature>
<dbReference type="VEuPathDB" id="FungiDB:JI435_424510"/>
<dbReference type="EMBL" id="CP069044">
    <property type="protein sequence ID" value="QRD07507.1"/>
    <property type="molecule type" value="Genomic_DNA"/>
</dbReference>
<dbReference type="Proteomes" id="UP000663193">
    <property type="component" value="Chromosome 22"/>
</dbReference>
<sequence length="110" mass="12716">MRTVRRVLKSSRVALLTWDDGSRRITSHGGDEVSTYTYAALQTPSFLYPPPRTTRRKRYAESHPASTTPTRRTREGTHMWMFFAIHGLNTGVRIMRLAHFFPRPAIWLVG</sequence>
<keyword evidence="3" id="KW-1185">Reference proteome</keyword>
<evidence type="ECO:0000313" key="2">
    <source>
        <dbReference type="EMBL" id="QRD07507.1"/>
    </source>
</evidence>
<evidence type="ECO:0000313" key="3">
    <source>
        <dbReference type="Proteomes" id="UP000663193"/>
    </source>
</evidence>
<evidence type="ECO:0000256" key="1">
    <source>
        <dbReference type="SAM" id="MobiDB-lite"/>
    </source>
</evidence>